<reference evidence="5" key="1">
    <citation type="journal article" date="2010" name="Science">
        <title>Plasticity of animal genome architecture unmasked by rapid evolution of a pelagic tunicate.</title>
        <authorList>
            <person name="Denoeud F."/>
            <person name="Henriet S."/>
            <person name="Mungpakdee S."/>
            <person name="Aury J.M."/>
            <person name="Da Silva C."/>
            <person name="Brinkmann H."/>
            <person name="Mikhaleva J."/>
            <person name="Olsen L.C."/>
            <person name="Jubin C."/>
            <person name="Canestro C."/>
            <person name="Bouquet J.M."/>
            <person name="Danks G."/>
            <person name="Poulain J."/>
            <person name="Campsteijn C."/>
            <person name="Adamski M."/>
            <person name="Cross I."/>
            <person name="Yadetie F."/>
            <person name="Muffato M."/>
            <person name="Louis A."/>
            <person name="Butcher S."/>
            <person name="Tsagkogeorga G."/>
            <person name="Konrad A."/>
            <person name="Singh S."/>
            <person name="Jensen M.F."/>
            <person name="Cong E.H."/>
            <person name="Eikeseth-Otteraa H."/>
            <person name="Noel B."/>
            <person name="Anthouard V."/>
            <person name="Porcel B.M."/>
            <person name="Kachouri-Lafond R."/>
            <person name="Nishino A."/>
            <person name="Ugolini M."/>
            <person name="Chourrout P."/>
            <person name="Nishida H."/>
            <person name="Aasland R."/>
            <person name="Huzurbazar S."/>
            <person name="Westhof E."/>
            <person name="Delsuc F."/>
            <person name="Lehrach H."/>
            <person name="Reinhardt R."/>
            <person name="Weissenbach J."/>
            <person name="Roy S.W."/>
            <person name="Artiguenave F."/>
            <person name="Postlethwait J.H."/>
            <person name="Manak J.R."/>
            <person name="Thompson E.M."/>
            <person name="Jaillon O."/>
            <person name="Du Pasquier L."/>
            <person name="Boudinot P."/>
            <person name="Liberles D.A."/>
            <person name="Volff J.N."/>
            <person name="Philippe H."/>
            <person name="Lenhard B."/>
            <person name="Roest Crollius H."/>
            <person name="Wincker P."/>
            <person name="Chourrout D."/>
        </authorList>
    </citation>
    <scope>NUCLEOTIDE SEQUENCE [LARGE SCALE GENOMIC DNA]</scope>
</reference>
<evidence type="ECO:0000256" key="4">
    <source>
        <dbReference type="SAM" id="SignalP"/>
    </source>
</evidence>
<keyword evidence="2" id="KW-0294">Fucose metabolism</keyword>
<keyword evidence="1" id="KW-0808">Transferase</keyword>
<evidence type="ECO:0000256" key="2">
    <source>
        <dbReference type="ARBA" id="ARBA00023253"/>
    </source>
</evidence>
<evidence type="ECO:0008006" key="7">
    <source>
        <dbReference type="Google" id="ProtNLM"/>
    </source>
</evidence>
<feature type="chain" id="PRO_5003192206" description="Peptide-O-fucosyltransferase" evidence="4">
    <location>
        <begin position="36"/>
        <end position="521"/>
    </location>
</feature>
<dbReference type="Gene3D" id="3.40.50.11350">
    <property type="match status" value="1"/>
</dbReference>
<keyword evidence="6" id="KW-1185">Reference proteome</keyword>
<dbReference type="Proteomes" id="UP000001307">
    <property type="component" value="Unassembled WGS sequence"/>
</dbReference>
<dbReference type="OrthoDB" id="10293334at2759"/>
<feature type="signal peptide" evidence="4">
    <location>
        <begin position="1"/>
        <end position="35"/>
    </location>
</feature>
<protein>
    <recommendedName>
        <fullName evidence="7">Peptide-O-fucosyltransferase</fullName>
    </recommendedName>
</protein>
<dbReference type="AlphaFoldDB" id="E4X167"/>
<keyword evidence="4" id="KW-0732">Signal</keyword>
<dbReference type="PANTHER" id="PTHR13398:SF0">
    <property type="entry name" value="GDP-FUCOSE PROTEIN O-FUCOSYLTRANSFERASE 2"/>
    <property type="match status" value="1"/>
</dbReference>
<sequence>MARRRTVRRTVQKKSTVKLTLALSLSLTLLQSVSGLAVERKIDESDYLLLSDEDFSTPSCPSINQRNSDADVEPLYKLNPKLFITPIYIWGPSSQLQGLRESIGVAIRLNRTLLLPPFLTHNSDPIGGDKAVPVDVRLDIPELRKLISIGFTDDLTCRQSDVVFSARGIYQKPADSFPMQERVKRISAFEKATQMEVLRKDDSESTEILENPFLSNSMPSQKSPKLSGAGMQFSYRSDSLQSEYNSTETCATWLFPFNNYKYPVVWSAKDTPLTSGEQFFYQIVQHTRKPEYIREMASKFLSEKLDSPYMALHYRYDAIEWSNVCARPQKGRKGEVCDVLEKTGSKGLALSLSRFILQTGAFMSNLPARSSVIYVSSPPSEARNIREVMSLAEKILEGEGWNIQIVSTLDTTKYLEENYGDCGVLGDFKSEVISLVEQEIAYRGDYLLFSELSGWSSNVRKDRILDDKYFNEMSVIKLVEDFGPASPNYSQAALYSKVEEEKKRLAVERTPADFGIRQLNS</sequence>
<gene>
    <name evidence="5" type="ORF">GSOID_T00015996001</name>
</gene>
<dbReference type="EMBL" id="FN653021">
    <property type="protein sequence ID" value="CBY23547.1"/>
    <property type="molecule type" value="Genomic_DNA"/>
</dbReference>
<organism evidence="5">
    <name type="scientific">Oikopleura dioica</name>
    <name type="common">Tunicate</name>
    <dbReference type="NCBI Taxonomy" id="34765"/>
    <lineage>
        <taxon>Eukaryota</taxon>
        <taxon>Metazoa</taxon>
        <taxon>Chordata</taxon>
        <taxon>Tunicata</taxon>
        <taxon>Appendicularia</taxon>
        <taxon>Copelata</taxon>
        <taxon>Oikopleuridae</taxon>
        <taxon>Oikopleura</taxon>
    </lineage>
</organism>
<proteinExistence type="predicted"/>
<accession>E4X167</accession>
<evidence type="ECO:0000313" key="6">
    <source>
        <dbReference type="Proteomes" id="UP000001307"/>
    </source>
</evidence>
<evidence type="ECO:0000313" key="5">
    <source>
        <dbReference type="EMBL" id="CBY23547.1"/>
    </source>
</evidence>
<dbReference type="InterPro" id="IPR045130">
    <property type="entry name" value="OFUT2-like"/>
</dbReference>
<evidence type="ECO:0000256" key="3">
    <source>
        <dbReference type="ARBA" id="ARBA00023277"/>
    </source>
</evidence>
<dbReference type="PANTHER" id="PTHR13398">
    <property type="entry name" value="GDP-FUCOSE PROTEIN O-FUCOSYLTRANSFERASE 2"/>
    <property type="match status" value="1"/>
</dbReference>
<dbReference type="GO" id="GO:0006004">
    <property type="term" value="P:fucose metabolic process"/>
    <property type="evidence" value="ECO:0007669"/>
    <property type="project" value="UniProtKB-KW"/>
</dbReference>
<dbReference type="CDD" id="cd11296">
    <property type="entry name" value="O-FucT_like"/>
    <property type="match status" value="1"/>
</dbReference>
<keyword evidence="3" id="KW-0119">Carbohydrate metabolism</keyword>
<dbReference type="GO" id="GO:0046922">
    <property type="term" value="F:peptide-O-fucosyltransferase activity"/>
    <property type="evidence" value="ECO:0007669"/>
    <property type="project" value="InterPro"/>
</dbReference>
<dbReference type="InParanoid" id="E4X167"/>
<evidence type="ECO:0000256" key="1">
    <source>
        <dbReference type="ARBA" id="ARBA00022679"/>
    </source>
</evidence>
<name>E4X167_OIKDI</name>